<name>A0A497E6E3_UNCAE</name>
<dbReference type="Pfam" id="PF04392">
    <property type="entry name" value="ABC_sub_bind"/>
    <property type="match status" value="1"/>
</dbReference>
<organism evidence="1 2">
    <name type="scientific">Aerophobetes bacterium</name>
    <dbReference type="NCBI Taxonomy" id="2030807"/>
    <lineage>
        <taxon>Bacteria</taxon>
        <taxon>Candidatus Aerophobota</taxon>
    </lineage>
</organism>
<accession>A0A497E6E3</accession>
<dbReference type="EMBL" id="QMPZ01000056">
    <property type="protein sequence ID" value="RLE09211.1"/>
    <property type="molecule type" value="Genomic_DNA"/>
</dbReference>
<reference evidence="1 2" key="1">
    <citation type="submission" date="2018-06" db="EMBL/GenBank/DDBJ databases">
        <title>Extensive metabolic versatility and redundancy in microbially diverse, dynamic hydrothermal sediments.</title>
        <authorList>
            <person name="Dombrowski N."/>
            <person name="Teske A."/>
            <person name="Baker B.J."/>
        </authorList>
    </citation>
    <scope>NUCLEOTIDE SEQUENCE [LARGE SCALE GENOMIC DNA]</scope>
    <source>
        <strain evidence="1">B47_G16</strain>
    </source>
</reference>
<dbReference type="AlphaFoldDB" id="A0A497E6E3"/>
<dbReference type="InterPro" id="IPR007487">
    <property type="entry name" value="ABC_transpt-TYRBP-like"/>
</dbReference>
<dbReference type="Gene3D" id="3.40.50.2300">
    <property type="match status" value="2"/>
</dbReference>
<dbReference type="CDD" id="cd06325">
    <property type="entry name" value="PBP1_ABC_unchar_transporter"/>
    <property type="match status" value="1"/>
</dbReference>
<dbReference type="SUPFAM" id="SSF53822">
    <property type="entry name" value="Periplasmic binding protein-like I"/>
    <property type="match status" value="1"/>
</dbReference>
<protein>
    <submittedName>
        <fullName evidence="1">Sugar ABC transporter substrate-binding protein</fullName>
    </submittedName>
</protein>
<dbReference type="Proteomes" id="UP000279422">
    <property type="component" value="Unassembled WGS sequence"/>
</dbReference>
<comment type="caution">
    <text evidence="1">The sequence shown here is derived from an EMBL/GenBank/DDBJ whole genome shotgun (WGS) entry which is preliminary data.</text>
</comment>
<dbReference type="PANTHER" id="PTHR35271:SF1">
    <property type="entry name" value="ABC TRANSPORTER, SUBSTRATE-BINDING LIPOPROTEIN"/>
    <property type="match status" value="1"/>
</dbReference>
<proteinExistence type="predicted"/>
<dbReference type="PANTHER" id="PTHR35271">
    <property type="entry name" value="ABC TRANSPORTER, SUBSTRATE-BINDING LIPOPROTEIN-RELATED"/>
    <property type="match status" value="1"/>
</dbReference>
<evidence type="ECO:0000313" key="1">
    <source>
        <dbReference type="EMBL" id="RLE09211.1"/>
    </source>
</evidence>
<sequence>MRRVAKIVTSLCLAGVFFLSVNTFPLLAAEKIRIGITQILDHPALNAVRDGFIDAMAEAGYVEGKNVVYDVQNAQGDMATASTIAHKFVSENVDLILSIATPTSQAAVRATDKIPIVFSAVTDPVGAGLVKSLECSGNNVTGISDLTPVERQIELIKAIVPKAKAVGTIYNAAEANSVLTNELAKKACKRLGLKLEEATVSSTADVFLAAQSLVGKCDAIYVSTDNTTVSALDAVIQVTTKNKIPLVLADPTTVNKGALLALGFNYYAHGRETAPIVIKILNGTKPSDIPVRFAKELELWVNLDTAEKIGFSSSFLLDACKEFANKLRKEGVKVDIKTIEGK</sequence>
<dbReference type="InterPro" id="IPR028082">
    <property type="entry name" value="Peripla_BP_I"/>
</dbReference>
<evidence type="ECO:0000313" key="2">
    <source>
        <dbReference type="Proteomes" id="UP000279422"/>
    </source>
</evidence>
<gene>
    <name evidence="1" type="ORF">DRJ00_04770</name>
</gene>